<evidence type="ECO:0000256" key="8">
    <source>
        <dbReference type="ARBA" id="ARBA00038436"/>
    </source>
</evidence>
<dbReference type="GO" id="GO:0005886">
    <property type="term" value="C:plasma membrane"/>
    <property type="evidence" value="ECO:0007669"/>
    <property type="project" value="UniProtKB-SubCell"/>
</dbReference>
<keyword evidence="2 9" id="KW-0813">Transport</keyword>
<feature type="transmembrane region" description="Helical" evidence="9">
    <location>
        <begin position="128"/>
        <end position="146"/>
    </location>
</feature>
<dbReference type="EMBL" id="CP083239">
    <property type="protein sequence ID" value="UOK71899.1"/>
    <property type="molecule type" value="Genomic_DNA"/>
</dbReference>
<gene>
    <name evidence="11" type="ORF">K9D25_04040</name>
</gene>
<keyword evidence="6 9" id="KW-1133">Transmembrane helix</keyword>
<dbReference type="RefSeq" id="WP_244379480.1">
    <property type="nucleotide sequence ID" value="NZ_CP083239.1"/>
</dbReference>
<evidence type="ECO:0000313" key="12">
    <source>
        <dbReference type="Proteomes" id="UP000831684"/>
    </source>
</evidence>
<feature type="transmembrane region" description="Helical" evidence="9">
    <location>
        <begin position="53"/>
        <end position="78"/>
    </location>
</feature>
<dbReference type="Pfam" id="PF04290">
    <property type="entry name" value="DctQ"/>
    <property type="match status" value="1"/>
</dbReference>
<dbReference type="InterPro" id="IPR055348">
    <property type="entry name" value="DctQ"/>
</dbReference>
<evidence type="ECO:0000256" key="4">
    <source>
        <dbReference type="ARBA" id="ARBA00022519"/>
    </source>
</evidence>
<comment type="subcellular location">
    <subcellularLocation>
        <location evidence="1 9">Cell inner membrane</location>
        <topology evidence="1 9">Multi-pass membrane protein</topology>
    </subcellularLocation>
</comment>
<evidence type="ECO:0000259" key="10">
    <source>
        <dbReference type="Pfam" id="PF04290"/>
    </source>
</evidence>
<feature type="transmembrane region" description="Helical" evidence="9">
    <location>
        <begin position="90"/>
        <end position="116"/>
    </location>
</feature>
<dbReference type="AlphaFoldDB" id="A0A9E7A6W0"/>
<dbReference type="GO" id="GO:0015740">
    <property type="term" value="P:C4-dicarboxylate transport"/>
    <property type="evidence" value="ECO:0007669"/>
    <property type="project" value="TreeGrafter"/>
</dbReference>
<proteinExistence type="inferred from homology"/>
<feature type="domain" description="Tripartite ATP-independent periplasmic transporters DctQ component" evidence="10">
    <location>
        <begin position="25"/>
        <end position="153"/>
    </location>
</feature>
<dbReference type="Proteomes" id="UP000831684">
    <property type="component" value="Chromosome"/>
</dbReference>
<dbReference type="PANTHER" id="PTHR35011:SF2">
    <property type="entry name" value="2,3-DIKETO-L-GULONATE TRAP TRANSPORTER SMALL PERMEASE PROTEIN YIAM"/>
    <property type="match status" value="1"/>
</dbReference>
<evidence type="ECO:0000256" key="6">
    <source>
        <dbReference type="ARBA" id="ARBA00022989"/>
    </source>
</evidence>
<evidence type="ECO:0000256" key="1">
    <source>
        <dbReference type="ARBA" id="ARBA00004429"/>
    </source>
</evidence>
<accession>A0A9E7A6W0</accession>
<evidence type="ECO:0000256" key="2">
    <source>
        <dbReference type="ARBA" id="ARBA00022448"/>
    </source>
</evidence>
<evidence type="ECO:0000256" key="7">
    <source>
        <dbReference type="ARBA" id="ARBA00023136"/>
    </source>
</evidence>
<comment type="function">
    <text evidence="9">Part of the tripartite ATP-independent periplasmic (TRAP) transport system.</text>
</comment>
<dbReference type="PANTHER" id="PTHR35011">
    <property type="entry name" value="2,3-DIKETO-L-GULONATE TRAP TRANSPORTER SMALL PERMEASE PROTEIN YIAM"/>
    <property type="match status" value="1"/>
</dbReference>
<dbReference type="InterPro" id="IPR007387">
    <property type="entry name" value="TRAP_DctQ"/>
</dbReference>
<organism evidence="11 12">
    <name type="scientific">Ancylobacter polymorphus</name>
    <dbReference type="NCBI Taxonomy" id="223390"/>
    <lineage>
        <taxon>Bacteria</taxon>
        <taxon>Pseudomonadati</taxon>
        <taxon>Pseudomonadota</taxon>
        <taxon>Alphaproteobacteria</taxon>
        <taxon>Hyphomicrobiales</taxon>
        <taxon>Xanthobacteraceae</taxon>
        <taxon>Ancylobacter</taxon>
    </lineage>
</organism>
<evidence type="ECO:0000313" key="11">
    <source>
        <dbReference type="EMBL" id="UOK71899.1"/>
    </source>
</evidence>
<keyword evidence="5 9" id="KW-0812">Transmembrane</keyword>
<sequence length="160" mass="17627">MSLDKLDRLIHHFLLWAIAALMFAMMGVTFAQVVSRYALANSLSWSEELGRYIFVWITFLGMAAAFQSKAHIALDFLLTLLPAKPSRALNVFNAFLVALVGVALMVGGGSLIKFGLNQRSAALGLPMYYVYSVIPFSGAALFYFALRAAWQRATAREVTP</sequence>
<feature type="transmembrane region" description="Helical" evidence="9">
    <location>
        <begin position="12"/>
        <end position="33"/>
    </location>
</feature>
<name>A0A9E7A6W0_9HYPH</name>
<dbReference type="GO" id="GO:0022857">
    <property type="term" value="F:transmembrane transporter activity"/>
    <property type="evidence" value="ECO:0007669"/>
    <property type="project" value="UniProtKB-UniRule"/>
</dbReference>
<dbReference type="KEGG" id="apol:K9D25_04040"/>
<comment type="similarity">
    <text evidence="8 9">Belongs to the TRAP transporter small permease family.</text>
</comment>
<protein>
    <recommendedName>
        <fullName evidence="9">TRAP transporter small permease protein</fullName>
    </recommendedName>
</protein>
<evidence type="ECO:0000256" key="3">
    <source>
        <dbReference type="ARBA" id="ARBA00022475"/>
    </source>
</evidence>
<keyword evidence="4 9" id="KW-0997">Cell inner membrane</keyword>
<evidence type="ECO:0000256" key="5">
    <source>
        <dbReference type="ARBA" id="ARBA00022692"/>
    </source>
</evidence>
<evidence type="ECO:0000256" key="9">
    <source>
        <dbReference type="RuleBase" id="RU369079"/>
    </source>
</evidence>
<comment type="subunit">
    <text evidence="9">The complex comprises the extracytoplasmic solute receptor protein and the two transmembrane proteins.</text>
</comment>
<keyword evidence="7 9" id="KW-0472">Membrane</keyword>
<reference evidence="11" key="1">
    <citation type="submission" date="2021-09" db="EMBL/GenBank/DDBJ databases">
        <title>Network and meta-omics reveal the key degrader and cooperation patterns in an efficient 1,4-dioxane-degrading microbial community.</title>
        <authorList>
            <person name="Dai C."/>
        </authorList>
    </citation>
    <scope>NUCLEOTIDE SEQUENCE</scope>
    <source>
        <strain evidence="11">ZM13</strain>
    </source>
</reference>
<keyword evidence="3" id="KW-1003">Cell membrane</keyword>